<proteinExistence type="predicted"/>
<evidence type="ECO:0000259" key="1">
    <source>
        <dbReference type="PROSITE" id="PS50987"/>
    </source>
</evidence>
<dbReference type="SUPFAM" id="SSF46785">
    <property type="entry name" value="Winged helix' DNA-binding domain"/>
    <property type="match status" value="1"/>
</dbReference>
<reference evidence="2 3" key="1">
    <citation type="journal article" date="2016" name="Nat. Commun.">
        <title>Thousands of microbial genomes shed light on interconnected biogeochemical processes in an aquifer system.</title>
        <authorList>
            <person name="Anantharaman K."/>
            <person name="Brown C.T."/>
            <person name="Hug L.A."/>
            <person name="Sharon I."/>
            <person name="Castelle C.J."/>
            <person name="Probst A.J."/>
            <person name="Thomas B.C."/>
            <person name="Singh A."/>
            <person name="Wilkins M.J."/>
            <person name="Karaoz U."/>
            <person name="Brodie E.L."/>
            <person name="Williams K.H."/>
            <person name="Hubbard S.S."/>
            <person name="Banfield J.F."/>
        </authorList>
    </citation>
    <scope>NUCLEOTIDE SEQUENCE [LARGE SCALE GENOMIC DNA]</scope>
</reference>
<dbReference type="EMBL" id="MFNE01000010">
    <property type="protein sequence ID" value="OGG96757.1"/>
    <property type="molecule type" value="Genomic_DNA"/>
</dbReference>
<organism evidence="2 3">
    <name type="scientific">Candidatus Lambdaproteobacteria bacterium RIFOXYD2_FULL_50_16</name>
    <dbReference type="NCBI Taxonomy" id="1817772"/>
    <lineage>
        <taxon>Bacteria</taxon>
        <taxon>Pseudomonadati</taxon>
        <taxon>Pseudomonadota</taxon>
        <taxon>Candidatus Lambdaproteobacteria</taxon>
    </lineage>
</organism>
<feature type="domain" description="HTH arsR-type" evidence="1">
    <location>
        <begin position="1"/>
        <end position="87"/>
    </location>
</feature>
<dbReference type="NCBIfam" id="NF033788">
    <property type="entry name" value="HTH_metalloreg"/>
    <property type="match status" value="1"/>
</dbReference>
<protein>
    <submittedName>
        <fullName evidence="2">Transcriptional regulator</fullName>
    </submittedName>
</protein>
<dbReference type="AlphaFoldDB" id="A0A1F6GF61"/>
<evidence type="ECO:0000313" key="2">
    <source>
        <dbReference type="EMBL" id="OGG96757.1"/>
    </source>
</evidence>
<name>A0A1F6GF61_9PROT</name>
<dbReference type="CDD" id="cd00090">
    <property type="entry name" value="HTH_ARSR"/>
    <property type="match status" value="1"/>
</dbReference>
<dbReference type="Pfam" id="PF01022">
    <property type="entry name" value="HTH_5"/>
    <property type="match status" value="1"/>
</dbReference>
<dbReference type="PROSITE" id="PS50987">
    <property type="entry name" value="HTH_ARSR_2"/>
    <property type="match status" value="1"/>
</dbReference>
<dbReference type="InterPro" id="IPR011991">
    <property type="entry name" value="ArsR-like_HTH"/>
</dbReference>
<dbReference type="InterPro" id="IPR036390">
    <property type="entry name" value="WH_DNA-bd_sf"/>
</dbReference>
<comment type="caution">
    <text evidence="2">The sequence shown here is derived from an EMBL/GenBank/DDBJ whole genome shotgun (WGS) entry which is preliminary data.</text>
</comment>
<dbReference type="InterPro" id="IPR001845">
    <property type="entry name" value="HTH_ArsR_DNA-bd_dom"/>
</dbReference>
<dbReference type="STRING" id="1817772.A2527_04165"/>
<sequence>MNGFHALSDENRRKILELLAQEGRLSASAIGQHFQISPPAISQHLKVLREAHLVLVEPVAQKRFYSLDLSGLSEIERWALAMKHQWNQRLDRLESYINQLNSQENHDPA</sequence>
<dbReference type="InterPro" id="IPR036388">
    <property type="entry name" value="WH-like_DNA-bd_sf"/>
</dbReference>
<dbReference type="PANTHER" id="PTHR38600:SF2">
    <property type="entry name" value="SLL0088 PROTEIN"/>
    <property type="match status" value="1"/>
</dbReference>
<dbReference type="PANTHER" id="PTHR38600">
    <property type="entry name" value="TRANSCRIPTIONAL REGULATORY PROTEIN"/>
    <property type="match status" value="1"/>
</dbReference>
<gene>
    <name evidence="2" type="ORF">A2527_04165</name>
</gene>
<evidence type="ECO:0000313" key="3">
    <source>
        <dbReference type="Proteomes" id="UP000178449"/>
    </source>
</evidence>
<dbReference type="GO" id="GO:0003700">
    <property type="term" value="F:DNA-binding transcription factor activity"/>
    <property type="evidence" value="ECO:0007669"/>
    <property type="project" value="InterPro"/>
</dbReference>
<dbReference type="Gene3D" id="1.10.10.10">
    <property type="entry name" value="Winged helix-like DNA-binding domain superfamily/Winged helix DNA-binding domain"/>
    <property type="match status" value="1"/>
</dbReference>
<dbReference type="Proteomes" id="UP000178449">
    <property type="component" value="Unassembled WGS sequence"/>
</dbReference>
<accession>A0A1F6GF61</accession>
<dbReference type="SMART" id="SM00418">
    <property type="entry name" value="HTH_ARSR"/>
    <property type="match status" value="1"/>
</dbReference>